<protein>
    <submittedName>
        <fullName evidence="1">Uncharacterized protein</fullName>
    </submittedName>
</protein>
<gene>
    <name evidence="1" type="ORF">HK105_201207</name>
</gene>
<keyword evidence="2" id="KW-1185">Reference proteome</keyword>
<evidence type="ECO:0000313" key="1">
    <source>
        <dbReference type="EMBL" id="KAL2919559.1"/>
    </source>
</evidence>
<proteinExistence type="predicted"/>
<dbReference type="EMBL" id="JADGIZ020000003">
    <property type="protein sequence ID" value="KAL2919559.1"/>
    <property type="molecule type" value="Genomic_DNA"/>
</dbReference>
<evidence type="ECO:0000313" key="2">
    <source>
        <dbReference type="Proteomes" id="UP001527925"/>
    </source>
</evidence>
<reference evidence="1 2" key="1">
    <citation type="submission" date="2023-09" db="EMBL/GenBank/DDBJ databases">
        <title>Pangenome analysis of Batrachochytrium dendrobatidis and related Chytrids.</title>
        <authorList>
            <person name="Yacoub M.N."/>
            <person name="Stajich J.E."/>
            <person name="James T.Y."/>
        </authorList>
    </citation>
    <scope>NUCLEOTIDE SEQUENCE [LARGE SCALE GENOMIC DNA]</scope>
    <source>
        <strain evidence="1 2">JEL0888</strain>
    </source>
</reference>
<dbReference type="Proteomes" id="UP001527925">
    <property type="component" value="Unassembled WGS sequence"/>
</dbReference>
<name>A0ABR4NJB4_9FUNG</name>
<organism evidence="1 2">
    <name type="scientific">Polyrhizophydium stewartii</name>
    <dbReference type="NCBI Taxonomy" id="2732419"/>
    <lineage>
        <taxon>Eukaryota</taxon>
        <taxon>Fungi</taxon>
        <taxon>Fungi incertae sedis</taxon>
        <taxon>Chytridiomycota</taxon>
        <taxon>Chytridiomycota incertae sedis</taxon>
        <taxon>Chytridiomycetes</taxon>
        <taxon>Rhizophydiales</taxon>
        <taxon>Rhizophydiales incertae sedis</taxon>
        <taxon>Polyrhizophydium</taxon>
    </lineage>
</organism>
<comment type="caution">
    <text evidence="1">The sequence shown here is derived from an EMBL/GenBank/DDBJ whole genome shotgun (WGS) entry which is preliminary data.</text>
</comment>
<sequence length="78" mass="8718">MDNQAAIAIIINPDEGSNRTKHIDVQANFSKSDYVENKTVFPIYIETSKMLADTMTKQLTPDKFESFGPSCSDEQTSL</sequence>
<accession>A0ABR4NJB4</accession>